<dbReference type="AlphaFoldDB" id="A0AAU7DSD4"/>
<evidence type="ECO:0000313" key="1">
    <source>
        <dbReference type="EMBL" id="XBH19955.1"/>
    </source>
</evidence>
<reference evidence="1" key="1">
    <citation type="submission" date="2023-03" db="EMBL/GenBank/DDBJ databases">
        <title>Edaphobacter sp.</title>
        <authorList>
            <person name="Huber K.J."/>
            <person name="Papendorf J."/>
            <person name="Pilke C."/>
            <person name="Bunk B."/>
            <person name="Sproeer C."/>
            <person name="Pester M."/>
        </authorList>
    </citation>
    <scope>NUCLEOTIDE SEQUENCE</scope>
    <source>
        <strain evidence="1">DSM 110680</strain>
    </source>
</reference>
<dbReference type="EMBL" id="CP121196">
    <property type="protein sequence ID" value="XBH19955.1"/>
    <property type="molecule type" value="Genomic_DNA"/>
</dbReference>
<dbReference type="RefSeq" id="WP_348265177.1">
    <property type="nucleotide sequence ID" value="NZ_CP121196.1"/>
</dbReference>
<organism evidence="1">
    <name type="scientific">Telmatobacter sp. DSM 110680</name>
    <dbReference type="NCBI Taxonomy" id="3036704"/>
    <lineage>
        <taxon>Bacteria</taxon>
        <taxon>Pseudomonadati</taxon>
        <taxon>Acidobacteriota</taxon>
        <taxon>Terriglobia</taxon>
        <taxon>Terriglobales</taxon>
        <taxon>Acidobacteriaceae</taxon>
        <taxon>Telmatobacter</taxon>
    </lineage>
</organism>
<proteinExistence type="predicted"/>
<gene>
    <name evidence="1" type="ORF">P8935_11685</name>
</gene>
<accession>A0AAU7DSD4</accession>
<protein>
    <submittedName>
        <fullName evidence="1">Uncharacterized protein</fullName>
    </submittedName>
</protein>
<name>A0AAU7DSD4_9BACT</name>
<sequence>MRIEAPFPQTAKEMLAVIVAAERSRKYVWTAGRVLIESGCVGRWQALDSNAKKTLLKSLTKLLEELSDQGALALRPDLQGIGFGQEKGFDYIRPRHVQLNHDSG</sequence>